<keyword evidence="1" id="KW-0472">Membrane</keyword>
<keyword evidence="1" id="KW-1133">Transmembrane helix</keyword>
<evidence type="ECO:0000313" key="3">
    <source>
        <dbReference type="Proteomes" id="UP000013909"/>
    </source>
</evidence>
<name>R7ZR77_9BACT</name>
<evidence type="ECO:0000256" key="1">
    <source>
        <dbReference type="SAM" id="Phobius"/>
    </source>
</evidence>
<comment type="caution">
    <text evidence="2">The sequence shown here is derived from an EMBL/GenBank/DDBJ whole genome shotgun (WGS) entry which is preliminary data.</text>
</comment>
<keyword evidence="1" id="KW-0812">Transmembrane</keyword>
<dbReference type="STRING" id="1232681.ADIS_3060"/>
<dbReference type="AlphaFoldDB" id="R7ZR77"/>
<sequence>MDWQEIVVFFLFLLVASRWIYRQFFRKPIKKKPGCGCDACLK</sequence>
<protein>
    <recommendedName>
        <fullName evidence="4">FeoB-associated Cys-rich membrane protein</fullName>
    </recommendedName>
</protein>
<proteinExistence type="predicted"/>
<dbReference type="EMBL" id="AQHR01000085">
    <property type="protein sequence ID" value="EON76610.1"/>
    <property type="molecule type" value="Genomic_DNA"/>
</dbReference>
<keyword evidence="3" id="KW-1185">Reference proteome</keyword>
<reference evidence="2 3" key="1">
    <citation type="submission" date="2013-02" db="EMBL/GenBank/DDBJ databases">
        <title>A novel strain isolated from Lonar lake, Maharashtra, India.</title>
        <authorList>
            <person name="Singh A."/>
        </authorList>
    </citation>
    <scope>NUCLEOTIDE SEQUENCE [LARGE SCALE GENOMIC DNA]</scope>
    <source>
        <strain evidence="2 3">AK24</strain>
    </source>
</reference>
<dbReference type="Proteomes" id="UP000013909">
    <property type="component" value="Unassembled WGS sequence"/>
</dbReference>
<evidence type="ECO:0008006" key="4">
    <source>
        <dbReference type="Google" id="ProtNLM"/>
    </source>
</evidence>
<feature type="transmembrane region" description="Helical" evidence="1">
    <location>
        <begin position="6"/>
        <end position="21"/>
    </location>
</feature>
<accession>R7ZR77</accession>
<organism evidence="2 3">
    <name type="scientific">Lunatimonas lonarensis</name>
    <dbReference type="NCBI Taxonomy" id="1232681"/>
    <lineage>
        <taxon>Bacteria</taxon>
        <taxon>Pseudomonadati</taxon>
        <taxon>Bacteroidota</taxon>
        <taxon>Cytophagia</taxon>
        <taxon>Cytophagales</taxon>
        <taxon>Cyclobacteriaceae</taxon>
    </lineage>
</organism>
<evidence type="ECO:0000313" key="2">
    <source>
        <dbReference type="EMBL" id="EON76610.1"/>
    </source>
</evidence>
<gene>
    <name evidence="2" type="ORF">ADIS_3060</name>
</gene>